<evidence type="ECO:0000256" key="10">
    <source>
        <dbReference type="ARBA" id="ARBA00023169"/>
    </source>
</evidence>
<accession>A0A1G9BKR7</accession>
<keyword evidence="5" id="KW-1003">Cell membrane</keyword>
<evidence type="ECO:0000256" key="11">
    <source>
        <dbReference type="ARBA" id="ARBA00045736"/>
    </source>
</evidence>
<reference evidence="17" key="1">
    <citation type="submission" date="2016-10" db="EMBL/GenBank/DDBJ databases">
        <authorList>
            <person name="Varghese N."/>
            <person name="Submissions S."/>
        </authorList>
    </citation>
    <scope>NUCLEOTIDE SEQUENCE [LARGE SCALE GENOMIC DNA]</scope>
    <source>
        <strain evidence="17">DSM 19181</strain>
    </source>
</reference>
<evidence type="ECO:0000256" key="5">
    <source>
        <dbReference type="ARBA" id="ARBA00022475"/>
    </source>
</evidence>
<dbReference type="InterPro" id="IPR003856">
    <property type="entry name" value="LPS_length_determ_N"/>
</dbReference>
<name>A0A1G9BKR7_9LACT</name>
<dbReference type="PANTHER" id="PTHR32309">
    <property type="entry name" value="TYROSINE-PROTEIN KINASE"/>
    <property type="match status" value="1"/>
</dbReference>
<gene>
    <name evidence="16" type="ORF">SAMN04488098_10288</name>
</gene>
<evidence type="ECO:0000313" key="17">
    <source>
        <dbReference type="Proteomes" id="UP000199433"/>
    </source>
</evidence>
<evidence type="ECO:0000259" key="14">
    <source>
        <dbReference type="Pfam" id="PF02706"/>
    </source>
</evidence>
<dbReference type="GO" id="GO:0005886">
    <property type="term" value="C:plasma membrane"/>
    <property type="evidence" value="ECO:0007669"/>
    <property type="project" value="UniProtKB-SubCell"/>
</dbReference>
<evidence type="ECO:0000256" key="7">
    <source>
        <dbReference type="ARBA" id="ARBA00022903"/>
    </source>
</evidence>
<proteinExistence type="inferred from homology"/>
<feature type="transmembrane region" description="Helical" evidence="13">
    <location>
        <begin position="20"/>
        <end position="40"/>
    </location>
</feature>
<evidence type="ECO:0000259" key="15">
    <source>
        <dbReference type="Pfam" id="PF13807"/>
    </source>
</evidence>
<dbReference type="GO" id="GO:0004713">
    <property type="term" value="F:protein tyrosine kinase activity"/>
    <property type="evidence" value="ECO:0007669"/>
    <property type="project" value="TreeGrafter"/>
</dbReference>
<dbReference type="OrthoDB" id="2360475at2"/>
<dbReference type="AlphaFoldDB" id="A0A1G9BKR7"/>
<evidence type="ECO:0000256" key="4">
    <source>
        <dbReference type="ARBA" id="ARBA00020739"/>
    </source>
</evidence>
<feature type="transmembrane region" description="Helical" evidence="13">
    <location>
        <begin position="174"/>
        <end position="195"/>
    </location>
</feature>
<dbReference type="GO" id="GO:0000271">
    <property type="term" value="P:polysaccharide biosynthetic process"/>
    <property type="evidence" value="ECO:0007669"/>
    <property type="project" value="UniProtKB-KW"/>
</dbReference>
<evidence type="ECO:0000256" key="9">
    <source>
        <dbReference type="ARBA" id="ARBA00023136"/>
    </source>
</evidence>
<comment type="pathway">
    <text evidence="2">Capsule biogenesis; capsule polysaccharide biosynthesis.</text>
</comment>
<dbReference type="InterPro" id="IPR050445">
    <property type="entry name" value="Bact_polysacc_biosynth/exp"/>
</dbReference>
<feature type="domain" description="Tyrosine-protein kinase G-rich" evidence="15">
    <location>
        <begin position="141"/>
        <end position="191"/>
    </location>
</feature>
<feature type="compositionally biased region" description="Basic residues" evidence="12">
    <location>
        <begin position="243"/>
        <end position="252"/>
    </location>
</feature>
<dbReference type="STRING" id="426701.SAMN04488098_10288"/>
<protein>
    <recommendedName>
        <fullName evidence="4">Capsular polysaccharide biosynthesis protein CpsC</fullName>
    </recommendedName>
</protein>
<evidence type="ECO:0000256" key="1">
    <source>
        <dbReference type="ARBA" id="ARBA00004651"/>
    </source>
</evidence>
<dbReference type="RefSeq" id="WP_091267257.1">
    <property type="nucleotide sequence ID" value="NZ_FNFK01000028.1"/>
</dbReference>
<sequence length="252" mass="28182">MEEEISLKELFEVLKKRIGLIVSMTLLALLIVSAYTFFIATPEYSSTTQLLVNRTQQTDAIQRSDIDTNVQLINTYKDIIKGPVILDEVRDELNLELSHSELSNKLTISNEENSQVFSIRVVDTNPYDAATIANTTASVFQENLDEIMNVDNVTVISQAEPNINPISPNHMLNLAIGVVLGGMIGVGLAFLFEFLDNTVKDEKFIVEELGWTSLGRIAEMSADELKSDGRQALPQRTNETSHVRSRRNHDDI</sequence>
<keyword evidence="6 13" id="KW-0812">Transmembrane</keyword>
<dbReference type="Proteomes" id="UP000199433">
    <property type="component" value="Unassembled WGS sequence"/>
</dbReference>
<comment type="subcellular location">
    <subcellularLocation>
        <location evidence="1">Cell membrane</location>
        <topology evidence="1">Multi-pass membrane protein</topology>
    </subcellularLocation>
</comment>
<keyword evidence="9 13" id="KW-0472">Membrane</keyword>
<keyword evidence="7" id="KW-0972">Capsule biogenesis/degradation</keyword>
<dbReference type="Pfam" id="PF13807">
    <property type="entry name" value="GNVR"/>
    <property type="match status" value="1"/>
</dbReference>
<comment type="similarity">
    <text evidence="3">Belongs to the CpsC/CapA family.</text>
</comment>
<feature type="domain" description="Polysaccharide chain length determinant N-terminal" evidence="14">
    <location>
        <begin position="3"/>
        <end position="93"/>
    </location>
</feature>
<dbReference type="PANTHER" id="PTHR32309:SF13">
    <property type="entry name" value="FERRIC ENTEROBACTIN TRANSPORT PROTEIN FEPE"/>
    <property type="match status" value="1"/>
</dbReference>
<keyword evidence="8 13" id="KW-1133">Transmembrane helix</keyword>
<feature type="region of interest" description="Disordered" evidence="12">
    <location>
        <begin position="225"/>
        <end position="252"/>
    </location>
</feature>
<keyword evidence="10" id="KW-0270">Exopolysaccharide synthesis</keyword>
<comment type="function">
    <text evidence="11">Required for CpsD phosphorylation. Involved in the regulation of capsular polysaccharide biosynthesis. May be part of a complex that directs the coordinated polymerization and export to the cell surface of the capsular polysaccharide.</text>
</comment>
<organism evidence="16 17">
    <name type="scientific">Alkalibacterium thalassium</name>
    <dbReference type="NCBI Taxonomy" id="426701"/>
    <lineage>
        <taxon>Bacteria</taxon>
        <taxon>Bacillati</taxon>
        <taxon>Bacillota</taxon>
        <taxon>Bacilli</taxon>
        <taxon>Lactobacillales</taxon>
        <taxon>Carnobacteriaceae</taxon>
        <taxon>Alkalibacterium</taxon>
    </lineage>
</organism>
<evidence type="ECO:0000256" key="8">
    <source>
        <dbReference type="ARBA" id="ARBA00022989"/>
    </source>
</evidence>
<evidence type="ECO:0000256" key="2">
    <source>
        <dbReference type="ARBA" id="ARBA00005132"/>
    </source>
</evidence>
<evidence type="ECO:0000313" key="16">
    <source>
        <dbReference type="EMBL" id="SDK40056.1"/>
    </source>
</evidence>
<dbReference type="Pfam" id="PF02706">
    <property type="entry name" value="Wzz"/>
    <property type="match status" value="1"/>
</dbReference>
<keyword evidence="17" id="KW-1185">Reference proteome</keyword>
<evidence type="ECO:0000256" key="12">
    <source>
        <dbReference type="SAM" id="MobiDB-lite"/>
    </source>
</evidence>
<dbReference type="EMBL" id="FNFK01000028">
    <property type="protein sequence ID" value="SDK40056.1"/>
    <property type="molecule type" value="Genomic_DNA"/>
</dbReference>
<evidence type="ECO:0000256" key="3">
    <source>
        <dbReference type="ARBA" id="ARBA00006683"/>
    </source>
</evidence>
<dbReference type="InterPro" id="IPR032807">
    <property type="entry name" value="GNVR"/>
</dbReference>
<evidence type="ECO:0000256" key="13">
    <source>
        <dbReference type="SAM" id="Phobius"/>
    </source>
</evidence>
<evidence type="ECO:0000256" key="6">
    <source>
        <dbReference type="ARBA" id="ARBA00022692"/>
    </source>
</evidence>